<keyword evidence="6" id="KW-0677">Repeat</keyword>
<keyword evidence="9" id="KW-0325">Glycoprotein</keyword>
<dbReference type="EMBL" id="CP136891">
    <property type="protein sequence ID" value="WOK97114.1"/>
    <property type="molecule type" value="Genomic_DNA"/>
</dbReference>
<sequence length="229" mass="26435">MKTSDWTQDFSITGYSEDVWLFMKGSELEYGSLLIYVRYIDLSNNHLFGDIPEEFGSLHELQSLNLSRNHLTRRITWSIDRMQQLEVFDLSRNNLSGVITSSLASLYSLNHLNLSYNNLSGRISTGRQLQTLMDPSIYAGNPNLCGPPLAKNCTKNISKGEQKEDANKKMEAIWLYTSIALGFITGFWTICGTLILKREWRFIFFRAIDDLYDKLYVMMAMYMAKFKRG</sequence>
<dbReference type="AlphaFoldDB" id="A0AAQ3JVF2"/>
<keyword evidence="11" id="KW-0675">Receptor</keyword>
<keyword evidence="5" id="KW-0732">Signal</keyword>
<dbReference type="Gene3D" id="3.80.10.10">
    <property type="entry name" value="Ribonuclease Inhibitor"/>
    <property type="match status" value="1"/>
</dbReference>
<organism evidence="11 12">
    <name type="scientific">Canna indica</name>
    <name type="common">Indian-shot</name>
    <dbReference type="NCBI Taxonomy" id="4628"/>
    <lineage>
        <taxon>Eukaryota</taxon>
        <taxon>Viridiplantae</taxon>
        <taxon>Streptophyta</taxon>
        <taxon>Embryophyta</taxon>
        <taxon>Tracheophyta</taxon>
        <taxon>Spermatophyta</taxon>
        <taxon>Magnoliopsida</taxon>
        <taxon>Liliopsida</taxon>
        <taxon>Zingiberales</taxon>
        <taxon>Cannaceae</taxon>
        <taxon>Canna</taxon>
    </lineage>
</organism>
<name>A0AAQ3JVF2_9LILI</name>
<reference evidence="11 12" key="1">
    <citation type="submission" date="2023-10" db="EMBL/GenBank/DDBJ databases">
        <title>Chromosome-scale genome assembly provides insights into flower coloration mechanisms of Canna indica.</title>
        <authorList>
            <person name="Li C."/>
        </authorList>
    </citation>
    <scope>NUCLEOTIDE SEQUENCE [LARGE SCALE GENOMIC DNA]</scope>
    <source>
        <tissue evidence="11">Flower</tissue>
    </source>
</reference>
<dbReference type="Proteomes" id="UP001327560">
    <property type="component" value="Chromosome 2"/>
</dbReference>
<evidence type="ECO:0000256" key="2">
    <source>
        <dbReference type="ARBA" id="ARBA00009592"/>
    </source>
</evidence>
<dbReference type="SUPFAM" id="SSF52058">
    <property type="entry name" value="L domain-like"/>
    <property type="match status" value="1"/>
</dbReference>
<comment type="similarity">
    <text evidence="2">Belongs to the RLP family.</text>
</comment>
<dbReference type="InterPro" id="IPR032675">
    <property type="entry name" value="LRR_dom_sf"/>
</dbReference>
<evidence type="ECO:0000256" key="6">
    <source>
        <dbReference type="ARBA" id="ARBA00022737"/>
    </source>
</evidence>
<keyword evidence="12" id="KW-1185">Reference proteome</keyword>
<dbReference type="InterPro" id="IPR046956">
    <property type="entry name" value="RLP23-like"/>
</dbReference>
<evidence type="ECO:0000256" key="9">
    <source>
        <dbReference type="ARBA" id="ARBA00023180"/>
    </source>
</evidence>
<evidence type="ECO:0000313" key="12">
    <source>
        <dbReference type="Proteomes" id="UP001327560"/>
    </source>
</evidence>
<keyword evidence="7 10" id="KW-1133">Transmembrane helix</keyword>
<dbReference type="PANTHER" id="PTHR48063">
    <property type="entry name" value="LRR RECEPTOR-LIKE KINASE"/>
    <property type="match status" value="1"/>
</dbReference>
<evidence type="ECO:0000256" key="7">
    <source>
        <dbReference type="ARBA" id="ARBA00022989"/>
    </source>
</evidence>
<evidence type="ECO:0000256" key="1">
    <source>
        <dbReference type="ARBA" id="ARBA00004479"/>
    </source>
</evidence>
<evidence type="ECO:0000256" key="3">
    <source>
        <dbReference type="ARBA" id="ARBA00022614"/>
    </source>
</evidence>
<comment type="subcellular location">
    <subcellularLocation>
        <location evidence="1">Membrane</location>
        <topology evidence="1">Single-pass type I membrane protein</topology>
    </subcellularLocation>
</comment>
<dbReference type="PRINTS" id="PR00019">
    <property type="entry name" value="LEURICHRPT"/>
</dbReference>
<dbReference type="FunFam" id="3.80.10.10:FF:000111">
    <property type="entry name" value="LRR receptor-like serine/threonine-protein kinase ERECTA"/>
    <property type="match status" value="1"/>
</dbReference>
<dbReference type="Pfam" id="PF13855">
    <property type="entry name" value="LRR_8"/>
    <property type="match status" value="1"/>
</dbReference>
<accession>A0AAQ3JVF2</accession>
<proteinExistence type="inferred from homology"/>
<evidence type="ECO:0000313" key="11">
    <source>
        <dbReference type="EMBL" id="WOK97114.1"/>
    </source>
</evidence>
<dbReference type="Pfam" id="PF00560">
    <property type="entry name" value="LRR_1"/>
    <property type="match status" value="2"/>
</dbReference>
<dbReference type="InterPro" id="IPR001611">
    <property type="entry name" value="Leu-rich_rpt"/>
</dbReference>
<evidence type="ECO:0000256" key="10">
    <source>
        <dbReference type="SAM" id="Phobius"/>
    </source>
</evidence>
<gene>
    <name evidence="11" type="ORF">Cni_G05822</name>
</gene>
<keyword evidence="8 10" id="KW-0472">Membrane</keyword>
<dbReference type="GO" id="GO:0016020">
    <property type="term" value="C:membrane"/>
    <property type="evidence" value="ECO:0007669"/>
    <property type="project" value="UniProtKB-SubCell"/>
</dbReference>
<feature type="transmembrane region" description="Helical" evidence="10">
    <location>
        <begin position="173"/>
        <end position="196"/>
    </location>
</feature>
<protein>
    <submittedName>
        <fullName evidence="11">Phytosulfokine receptor 1-like</fullName>
    </submittedName>
</protein>
<evidence type="ECO:0000256" key="5">
    <source>
        <dbReference type="ARBA" id="ARBA00022729"/>
    </source>
</evidence>
<dbReference type="PANTHER" id="PTHR48063:SF111">
    <property type="entry name" value="LEUCINE-RICH REPEAT-CONTAINING N-TERMINAL PLANT-TYPE DOMAIN-CONTAINING PROTEIN"/>
    <property type="match status" value="1"/>
</dbReference>
<evidence type="ECO:0000256" key="8">
    <source>
        <dbReference type="ARBA" id="ARBA00023136"/>
    </source>
</evidence>
<keyword evidence="3" id="KW-0433">Leucine-rich repeat</keyword>
<keyword evidence="4 10" id="KW-0812">Transmembrane</keyword>
<evidence type="ECO:0000256" key="4">
    <source>
        <dbReference type="ARBA" id="ARBA00022692"/>
    </source>
</evidence>